<gene>
    <name evidence="1" type="ORF">AKO1_012907</name>
</gene>
<reference evidence="1 2" key="1">
    <citation type="submission" date="2024-03" db="EMBL/GenBank/DDBJ databases">
        <title>The Acrasis kona genome and developmental transcriptomes reveal deep origins of eukaryotic multicellular pathways.</title>
        <authorList>
            <person name="Sheikh S."/>
            <person name="Fu C.-J."/>
            <person name="Brown M.W."/>
            <person name="Baldauf S.L."/>
        </authorList>
    </citation>
    <scope>NUCLEOTIDE SEQUENCE [LARGE SCALE GENOMIC DNA]</scope>
    <source>
        <strain evidence="1 2">ATCC MYA-3509</strain>
    </source>
</reference>
<evidence type="ECO:0000313" key="1">
    <source>
        <dbReference type="EMBL" id="KAL0478068.1"/>
    </source>
</evidence>
<evidence type="ECO:0000313" key="2">
    <source>
        <dbReference type="Proteomes" id="UP001431209"/>
    </source>
</evidence>
<dbReference type="AlphaFoldDB" id="A0AAW2YL62"/>
<dbReference type="EMBL" id="JAOPGA020000303">
    <property type="protein sequence ID" value="KAL0478068.1"/>
    <property type="molecule type" value="Genomic_DNA"/>
</dbReference>
<name>A0AAW2YL62_9EUKA</name>
<comment type="caution">
    <text evidence="1">The sequence shown here is derived from an EMBL/GenBank/DDBJ whole genome shotgun (WGS) entry which is preliminary data.</text>
</comment>
<sequence>MKNMLIEVGDDILYEIFKFLTEDRLAQIQHMDCRLADLVNVVLRERLITFYSPFIKSKQNLEDLVNDVIKQVEDSQSQNHMQDDMQECEDDFFERDFYQNSYDRYFELDYETEYDVIDSIDDGIQADDFADSFDEIQVDDLFSESRLDAPIRPIDFKVLFVSASSLMKS</sequence>
<dbReference type="Proteomes" id="UP001431209">
    <property type="component" value="Unassembled WGS sequence"/>
</dbReference>
<organism evidence="1 2">
    <name type="scientific">Acrasis kona</name>
    <dbReference type="NCBI Taxonomy" id="1008807"/>
    <lineage>
        <taxon>Eukaryota</taxon>
        <taxon>Discoba</taxon>
        <taxon>Heterolobosea</taxon>
        <taxon>Tetramitia</taxon>
        <taxon>Eutetramitia</taxon>
        <taxon>Acrasidae</taxon>
        <taxon>Acrasis</taxon>
    </lineage>
</organism>
<accession>A0AAW2YL62</accession>
<keyword evidence="2" id="KW-1185">Reference proteome</keyword>
<protein>
    <submittedName>
        <fullName evidence="1">Phosphomethylpyrimidine synthase</fullName>
    </submittedName>
</protein>
<proteinExistence type="predicted"/>